<gene>
    <name evidence="1" type="ORF">ECPE_LOCUS5352</name>
</gene>
<dbReference type="Proteomes" id="UP000272942">
    <property type="component" value="Unassembled WGS sequence"/>
</dbReference>
<reference evidence="1 2" key="2">
    <citation type="submission" date="2018-11" db="EMBL/GenBank/DDBJ databases">
        <authorList>
            <consortium name="Pathogen Informatics"/>
        </authorList>
    </citation>
    <scope>NUCLEOTIDE SEQUENCE [LARGE SCALE GENOMIC DNA]</scope>
    <source>
        <strain evidence="1 2">Egypt</strain>
    </source>
</reference>
<accession>A0A183AEG7</accession>
<evidence type="ECO:0000313" key="1">
    <source>
        <dbReference type="EMBL" id="VDP75292.1"/>
    </source>
</evidence>
<dbReference type="EMBL" id="UZAN01042203">
    <property type="protein sequence ID" value="VDP75292.1"/>
    <property type="molecule type" value="Genomic_DNA"/>
</dbReference>
<dbReference type="AlphaFoldDB" id="A0A183AEG7"/>
<evidence type="ECO:0000313" key="3">
    <source>
        <dbReference type="WBParaSite" id="ECPE_0000536501-mRNA-1"/>
    </source>
</evidence>
<proteinExistence type="predicted"/>
<reference evidence="3" key="1">
    <citation type="submission" date="2016-06" db="UniProtKB">
        <authorList>
            <consortium name="WormBaseParasite"/>
        </authorList>
    </citation>
    <scope>IDENTIFICATION</scope>
</reference>
<dbReference type="WBParaSite" id="ECPE_0000536501-mRNA-1">
    <property type="protein sequence ID" value="ECPE_0000536501-mRNA-1"/>
    <property type="gene ID" value="ECPE_0000536501"/>
</dbReference>
<organism evidence="3">
    <name type="scientific">Echinostoma caproni</name>
    <dbReference type="NCBI Taxonomy" id="27848"/>
    <lineage>
        <taxon>Eukaryota</taxon>
        <taxon>Metazoa</taxon>
        <taxon>Spiralia</taxon>
        <taxon>Lophotrochozoa</taxon>
        <taxon>Platyhelminthes</taxon>
        <taxon>Trematoda</taxon>
        <taxon>Digenea</taxon>
        <taxon>Plagiorchiida</taxon>
        <taxon>Echinostomata</taxon>
        <taxon>Echinostomatoidea</taxon>
        <taxon>Echinostomatidae</taxon>
        <taxon>Echinostoma</taxon>
    </lineage>
</organism>
<dbReference type="OrthoDB" id="6246791at2759"/>
<evidence type="ECO:0000313" key="2">
    <source>
        <dbReference type="Proteomes" id="UP000272942"/>
    </source>
</evidence>
<name>A0A183AEG7_9TREM</name>
<keyword evidence="2" id="KW-1185">Reference proteome</keyword>
<protein>
    <submittedName>
        <fullName evidence="3">TPR_REGION domain-containing protein</fullName>
    </submittedName>
</protein>
<sequence>MARDKLQMMGLANQEKFLSAEEHYSNALKLTEDLYGSNSKETIPILQALSQIDEKRKGEEPMKNVIRLNEQLMHIAENEYTDGPNLCNLLQLMQVVYRLSEVYLKTGDSKLEERTLKLLEKVLKMRPQSTNKMELVTDESSPIPTSARCNDDRLMSVSQQLLHSESAIRRKSEHNSIHLEQLRKQYTETSCSLRSLLIRIHLSNKRYESGPNEII</sequence>